<dbReference type="RefSeq" id="WP_123421218.1">
    <property type="nucleotide sequence ID" value="NZ_RJUL01000003.1"/>
</dbReference>
<feature type="chain" id="PRO_5018284813" description="Lipoprotein" evidence="1">
    <location>
        <begin position="24"/>
        <end position="205"/>
    </location>
</feature>
<dbReference type="EMBL" id="RJUL01000003">
    <property type="protein sequence ID" value="ROQ28873.1"/>
    <property type="molecule type" value="Genomic_DNA"/>
</dbReference>
<organism evidence="2 3">
    <name type="scientific">Gallaecimonas pentaromativorans</name>
    <dbReference type="NCBI Taxonomy" id="584787"/>
    <lineage>
        <taxon>Bacteria</taxon>
        <taxon>Pseudomonadati</taxon>
        <taxon>Pseudomonadota</taxon>
        <taxon>Gammaproteobacteria</taxon>
        <taxon>Enterobacterales</taxon>
        <taxon>Gallaecimonadaceae</taxon>
        <taxon>Gallaecimonas</taxon>
    </lineage>
</organism>
<gene>
    <name evidence="2" type="ORF">EDC28_103471</name>
</gene>
<dbReference type="Proteomes" id="UP000268033">
    <property type="component" value="Unassembled WGS sequence"/>
</dbReference>
<keyword evidence="1" id="KW-0732">Signal</keyword>
<evidence type="ECO:0000313" key="3">
    <source>
        <dbReference type="Proteomes" id="UP000268033"/>
    </source>
</evidence>
<sequence length="205" mass="22987">MNKVFSLSLVILALSGCTAPVHPAKLDVPDVNTQLQVKDLRPKEQSQTEMLSYISSSCLYGIKRFGDEWSTPDKVTYLKATISKAFPEAKSLELKNLVFYDNMQYALRNGNIFRGPIWELIECDQATDKFTQYTPAENPSRLPIMIGTLDGSLDGKPFSERMTKVLTCDDGKNECNILDTQGNAIKTLLEGMTKRAIDDIRTPRN</sequence>
<dbReference type="PROSITE" id="PS51257">
    <property type="entry name" value="PROKAR_LIPOPROTEIN"/>
    <property type="match status" value="1"/>
</dbReference>
<protein>
    <recommendedName>
        <fullName evidence="4">Lipoprotein</fullName>
    </recommendedName>
</protein>
<evidence type="ECO:0000313" key="2">
    <source>
        <dbReference type="EMBL" id="ROQ28873.1"/>
    </source>
</evidence>
<proteinExistence type="predicted"/>
<keyword evidence="3" id="KW-1185">Reference proteome</keyword>
<comment type="caution">
    <text evidence="2">The sequence shown here is derived from an EMBL/GenBank/DDBJ whole genome shotgun (WGS) entry which is preliminary data.</text>
</comment>
<evidence type="ECO:0000256" key="1">
    <source>
        <dbReference type="SAM" id="SignalP"/>
    </source>
</evidence>
<reference evidence="2 3" key="1">
    <citation type="submission" date="2018-11" db="EMBL/GenBank/DDBJ databases">
        <title>Genomic Encyclopedia of Type Strains, Phase IV (KMG-IV): sequencing the most valuable type-strain genomes for metagenomic binning, comparative biology and taxonomic classification.</title>
        <authorList>
            <person name="Goeker M."/>
        </authorList>
    </citation>
    <scope>NUCLEOTIDE SEQUENCE [LARGE SCALE GENOMIC DNA]</scope>
    <source>
        <strain evidence="2 3">DSM 21945</strain>
    </source>
</reference>
<accession>A0A3N1PJU0</accession>
<name>A0A3N1PJU0_9GAMM</name>
<dbReference type="AlphaFoldDB" id="A0A3N1PJU0"/>
<feature type="signal peptide" evidence="1">
    <location>
        <begin position="1"/>
        <end position="23"/>
    </location>
</feature>
<evidence type="ECO:0008006" key="4">
    <source>
        <dbReference type="Google" id="ProtNLM"/>
    </source>
</evidence>